<dbReference type="PANTHER" id="PTHR43861">
    <property type="entry name" value="TRANS-ACONITATE 2-METHYLTRANSFERASE-RELATED"/>
    <property type="match status" value="1"/>
</dbReference>
<dbReference type="InterPro" id="IPR029063">
    <property type="entry name" value="SAM-dependent_MTases_sf"/>
</dbReference>
<protein>
    <submittedName>
        <fullName evidence="3">Tellurite methyltransferase</fullName>
        <ecNumber evidence="3">2.1.1.265</ecNumber>
    </submittedName>
</protein>
<gene>
    <name evidence="3" type="primary">tehB</name>
    <name evidence="3" type="ORF">PSM7751_03528</name>
</gene>
<dbReference type="OrthoDB" id="9786503at2"/>
<evidence type="ECO:0000256" key="1">
    <source>
        <dbReference type="ARBA" id="ARBA00022679"/>
    </source>
</evidence>
<dbReference type="PANTHER" id="PTHR43861:SF3">
    <property type="entry name" value="PUTATIVE (AFU_ORTHOLOGUE AFUA_2G14390)-RELATED"/>
    <property type="match status" value="1"/>
</dbReference>
<dbReference type="Proteomes" id="UP000193963">
    <property type="component" value="Unassembled WGS sequence"/>
</dbReference>
<evidence type="ECO:0000313" key="4">
    <source>
        <dbReference type="Proteomes" id="UP000193963"/>
    </source>
</evidence>
<dbReference type="Gene3D" id="3.40.50.150">
    <property type="entry name" value="Vaccinia Virus protein VP39"/>
    <property type="match status" value="1"/>
</dbReference>
<evidence type="ECO:0000313" key="3">
    <source>
        <dbReference type="EMBL" id="SLN67820.1"/>
    </source>
</evidence>
<dbReference type="AlphaFoldDB" id="A0A1X7A1C0"/>
<dbReference type="RefSeq" id="WP_085889557.1">
    <property type="nucleotide sequence ID" value="NZ_FWFN01000008.1"/>
</dbReference>
<organism evidence="3 4">
    <name type="scientific">Pseudooceanicola marinus</name>
    <dbReference type="NCBI Taxonomy" id="396013"/>
    <lineage>
        <taxon>Bacteria</taxon>
        <taxon>Pseudomonadati</taxon>
        <taxon>Pseudomonadota</taxon>
        <taxon>Alphaproteobacteria</taxon>
        <taxon>Rhodobacterales</taxon>
        <taxon>Paracoccaceae</taxon>
        <taxon>Pseudooceanicola</taxon>
    </lineage>
</organism>
<sequence length="198" mass="21910">MNWNDRFDTPDYVYGTSPSQVLRTHTGLLVPGQTALSIADGEGRNSVFMAERGMKVTAFDGAPKAVEKARKLAEDWHVEVETSVADILDYDWDAQQYDLVVGIFFQFLTPEERAQVFDGMIRATKHGGTILVHGYTVDQLEHGTGGPRVAEQLYTEAMLREAFSGCEIVELTSYEKVLEEGAGHSGPSALVDMVARRH</sequence>
<accession>A0A1X7A1C0</accession>
<proteinExistence type="predicted"/>
<dbReference type="InterPro" id="IPR041698">
    <property type="entry name" value="Methyltransf_25"/>
</dbReference>
<keyword evidence="4" id="KW-1185">Reference proteome</keyword>
<dbReference type="EMBL" id="FWFN01000008">
    <property type="protein sequence ID" value="SLN67820.1"/>
    <property type="molecule type" value="Genomic_DNA"/>
</dbReference>
<dbReference type="GO" id="GO:0032259">
    <property type="term" value="P:methylation"/>
    <property type="evidence" value="ECO:0007669"/>
    <property type="project" value="UniProtKB-KW"/>
</dbReference>
<keyword evidence="3" id="KW-0489">Methyltransferase</keyword>
<dbReference type="Pfam" id="PF13649">
    <property type="entry name" value="Methyltransf_25"/>
    <property type="match status" value="1"/>
</dbReference>
<evidence type="ECO:0000259" key="2">
    <source>
        <dbReference type="Pfam" id="PF13649"/>
    </source>
</evidence>
<dbReference type="CDD" id="cd02440">
    <property type="entry name" value="AdoMet_MTases"/>
    <property type="match status" value="1"/>
</dbReference>
<feature type="domain" description="Methyltransferase" evidence="2">
    <location>
        <begin position="36"/>
        <end position="128"/>
    </location>
</feature>
<dbReference type="GO" id="GO:0008168">
    <property type="term" value="F:methyltransferase activity"/>
    <property type="evidence" value="ECO:0007669"/>
    <property type="project" value="UniProtKB-KW"/>
</dbReference>
<reference evidence="3 4" key="1">
    <citation type="submission" date="2017-03" db="EMBL/GenBank/DDBJ databases">
        <authorList>
            <person name="Afonso C.L."/>
            <person name="Miller P.J."/>
            <person name="Scott M.A."/>
            <person name="Spackman E."/>
            <person name="Goraichik I."/>
            <person name="Dimitrov K.M."/>
            <person name="Suarez D.L."/>
            <person name="Swayne D.E."/>
        </authorList>
    </citation>
    <scope>NUCLEOTIDE SEQUENCE [LARGE SCALE GENOMIC DNA]</scope>
    <source>
        <strain evidence="3 4">CECT 7751</strain>
    </source>
</reference>
<dbReference type="SUPFAM" id="SSF53335">
    <property type="entry name" value="S-adenosyl-L-methionine-dependent methyltransferases"/>
    <property type="match status" value="1"/>
</dbReference>
<name>A0A1X7A1C0_9RHOB</name>
<dbReference type="EC" id="2.1.1.265" evidence="3"/>
<keyword evidence="1 3" id="KW-0808">Transferase</keyword>